<feature type="domain" description="Transposable element P transposase-like RNase H" evidence="2">
    <location>
        <begin position="215"/>
        <end position="288"/>
    </location>
</feature>
<keyword evidence="4" id="KW-1185">Reference proteome</keyword>
<gene>
    <name evidence="3" type="ORF">AGLY_002215</name>
</gene>
<dbReference type="InterPro" id="IPR021896">
    <property type="entry name" value="THAP9-like_HTH"/>
</dbReference>
<reference evidence="3 4" key="1">
    <citation type="submission" date="2019-08" db="EMBL/GenBank/DDBJ databases">
        <title>The genome of the soybean aphid Biotype 1, its phylome, world population structure and adaptation to the North American continent.</title>
        <authorList>
            <person name="Giordano R."/>
            <person name="Donthu R.K."/>
            <person name="Hernandez A.G."/>
            <person name="Wright C.L."/>
            <person name="Zimin A.V."/>
        </authorList>
    </citation>
    <scope>NUCLEOTIDE SEQUENCE [LARGE SCALE GENOMIC DNA]</scope>
    <source>
        <tissue evidence="3">Whole aphids</tissue>
    </source>
</reference>
<proteinExistence type="predicted"/>
<evidence type="ECO:0000313" key="4">
    <source>
        <dbReference type="Proteomes" id="UP000475862"/>
    </source>
</evidence>
<dbReference type="InterPro" id="IPR048365">
    <property type="entry name" value="TNP-like_RNaseH_N"/>
</dbReference>
<dbReference type="Pfam" id="PF12017">
    <property type="entry name" value="Tnp_P_element"/>
    <property type="match status" value="1"/>
</dbReference>
<dbReference type="AlphaFoldDB" id="A0A6G0U2T8"/>
<dbReference type="OrthoDB" id="7312725at2759"/>
<name>A0A6G0U2T8_APHGL</name>
<comment type="caution">
    <text evidence="3">The sequence shown here is derived from an EMBL/GenBank/DDBJ whole genome shotgun (WGS) entry which is preliminary data.</text>
</comment>
<evidence type="ECO:0000259" key="2">
    <source>
        <dbReference type="Pfam" id="PF21787"/>
    </source>
</evidence>
<dbReference type="EMBL" id="VYZN01000008">
    <property type="protein sequence ID" value="KAE9543415.1"/>
    <property type="molecule type" value="Genomic_DNA"/>
</dbReference>
<dbReference type="Pfam" id="PF21787">
    <property type="entry name" value="TNP-like_RNaseH_N"/>
    <property type="match status" value="1"/>
</dbReference>
<feature type="domain" description="THAP9-like helix-turn-helix" evidence="1">
    <location>
        <begin position="158"/>
        <end position="208"/>
    </location>
</feature>
<evidence type="ECO:0000313" key="3">
    <source>
        <dbReference type="EMBL" id="KAE9543415.1"/>
    </source>
</evidence>
<sequence length="288" mass="33696">MYINGAIVNDILKTRKINHRVALLFRHHQRKQKIIHANQQASKRTPGQGSLFYPTIFAKGFADDTTIIAKNLENVTVLIEMARILSSSMQIFPKNLEKKKTKMDISIRVETNWCTRKILKSNVIPFVVQCSNDESCAPITCASESVSYRTPKRKKVEQTCEVTRKKQSYTKEIKQFSVTLQYYSPKAYNYVRKTFGKLLPHPRTLRRWYMVVDGNPGFIKKSFEAITNEAKNRQLYCNLAIDEMCIRRYVEMESRKRYMAILIWVQNTHMKMTINYYLAKNALLFLVV</sequence>
<evidence type="ECO:0000259" key="1">
    <source>
        <dbReference type="Pfam" id="PF12017"/>
    </source>
</evidence>
<organism evidence="3 4">
    <name type="scientific">Aphis glycines</name>
    <name type="common">Soybean aphid</name>
    <dbReference type="NCBI Taxonomy" id="307491"/>
    <lineage>
        <taxon>Eukaryota</taxon>
        <taxon>Metazoa</taxon>
        <taxon>Ecdysozoa</taxon>
        <taxon>Arthropoda</taxon>
        <taxon>Hexapoda</taxon>
        <taxon>Insecta</taxon>
        <taxon>Pterygota</taxon>
        <taxon>Neoptera</taxon>
        <taxon>Paraneoptera</taxon>
        <taxon>Hemiptera</taxon>
        <taxon>Sternorrhyncha</taxon>
        <taxon>Aphidomorpha</taxon>
        <taxon>Aphidoidea</taxon>
        <taxon>Aphididae</taxon>
        <taxon>Aphidini</taxon>
        <taxon>Aphis</taxon>
        <taxon>Aphis</taxon>
    </lineage>
</organism>
<evidence type="ECO:0008006" key="5">
    <source>
        <dbReference type="Google" id="ProtNLM"/>
    </source>
</evidence>
<protein>
    <recommendedName>
        <fullName evidence="5">PiggyBac transposable element-derived protein domain-containing protein</fullName>
    </recommendedName>
</protein>
<dbReference type="Proteomes" id="UP000475862">
    <property type="component" value="Unassembled WGS sequence"/>
</dbReference>
<accession>A0A6G0U2T8</accession>